<dbReference type="SUPFAM" id="SSF56672">
    <property type="entry name" value="DNA/RNA polymerases"/>
    <property type="match status" value="1"/>
</dbReference>
<dbReference type="Gene3D" id="3.30.420.10">
    <property type="entry name" value="Ribonuclease H-like superfamily/Ribonuclease H"/>
    <property type="match status" value="1"/>
</dbReference>
<dbReference type="GO" id="GO:0003676">
    <property type="term" value="F:nucleic acid binding"/>
    <property type="evidence" value="ECO:0007669"/>
    <property type="project" value="InterPro"/>
</dbReference>
<sequence>MVVSTSLKRDGVVSVGSQAETVPGPQPQRGPPSATGISDPHHVAGTGQSKATGYNLKICQWNAEGVRAKKLELQNFLKNQNIDVCCIQETHLNPNHRFSIRGYETFRRDRDNGPKGGLLTLVKNTHPAAEIYSAGEDTEVLGIKLLLESKPLSIFNIYSPPPKQVRLQALQPERERWIIVGDFNSHSPSWGYPNLDHKGEEVEDWIITNQMVLINHPDDPHTYYSRAWRTTSCPDLAIATDDVAKVTRRQVEQQLGGSDHKPVTLHIEQDSRPSSRKQCPSWNYKKANWTNFQSKAETYCKNLNFGQDHLNSKVELFTAAILKAAKDSIPRGRRKTYTPGWNNELQQLHNTVTELRENMEQSPTDQNTASHNKAKAEYTRQKLQQTRAAWHEKTSSLNLEKDTNRLWKLTKLLNEDNPERRQTVLESDGELLTQKKAANHLAHHYQHESSVKLPRERTRLARTQIQERQNQRPTDRCMQEAISMNEIEAAIKQLKPQKAPGPDGVTNEMLKHLGPLAKRTLLKLFNESWKTGTVPAIWKKATIIPIHKKGKEKKNPNSYRPISLLSCLGKLLERVINRRLLYFLEDRNILSPTQTGYRRHRSTEDQLALIAQDIENAFQEKKKVVAVFFDLTKAFDKVWREGLLLKVLESGVSGRMFRWIRGFLHERSARVKLDGHLSHSVKMREGVPQGGVISPTLFLLYINNITTVLPRHVSNTLHADDLAIWSTADQATSAACRIQTAVHDVHQWTENWGLQVSEVKTQATVFSLSTTKEKVTIKLGDRTLPQVETPTFLGVKLDPRLSWKPQIEDMEKRGIKRLALMKKLSGTHWGANSKILKTVYTGTVRPVLEYGASAWATAAKTHTNKLDRVQNFGLRIILGAMKSTPIAAMEKTVGVEPLESRQRSKLLAHAEKMKRLPDHPLHDKLKSLTKNRLKRKSLNHLVKEEQRMQADILTANIELCEKLDPTNWPPKTLKAEVRTTIPGITVKGDQSDAVLKALTMEEIDKRYPAARWTHIFTDGSAEDATRNGGCGVFIKKPGLPPVSVSASGGRLCSNYKAEVLALHKATETVLQWETRPKKAVFLSDSLSALQALCSGNPDSTMEHLMQNINTLAQTTAVVLQWIPEHTGIVGNEVADRLAKEGSKTEQQPSNLTYSEARTLIRNRQKSTFKKKNNGYNPHEDALHQLTRHEQTIVFRLRTGHCGLNSHLKRIGIRQSALCHCGKADQTPDHFLQTCQLHCSERKHVWPTGTSLHTKLWGSTQDLEMTAHFVNITGQRI</sequence>
<feature type="region of interest" description="Disordered" evidence="1">
    <location>
        <begin position="1"/>
        <end position="49"/>
    </location>
</feature>
<dbReference type="Proteomes" id="UP001374579">
    <property type="component" value="Unassembled WGS sequence"/>
</dbReference>
<evidence type="ECO:0008006" key="6">
    <source>
        <dbReference type="Google" id="ProtNLM"/>
    </source>
</evidence>
<dbReference type="InterPro" id="IPR002156">
    <property type="entry name" value="RNaseH_domain"/>
</dbReference>
<dbReference type="InterPro" id="IPR005135">
    <property type="entry name" value="Endo/exonuclease/phosphatase"/>
</dbReference>
<evidence type="ECO:0000313" key="5">
    <source>
        <dbReference type="Proteomes" id="UP001374579"/>
    </source>
</evidence>
<dbReference type="Gene3D" id="3.60.10.10">
    <property type="entry name" value="Endonuclease/exonuclease/phosphatase"/>
    <property type="match status" value="1"/>
</dbReference>
<dbReference type="SUPFAM" id="SSF53098">
    <property type="entry name" value="Ribonuclease H-like"/>
    <property type="match status" value="1"/>
</dbReference>
<dbReference type="PANTHER" id="PTHR36688">
    <property type="entry name" value="ENDO/EXONUCLEASE/PHOSPHATASE DOMAIN-CONTAINING PROTEIN"/>
    <property type="match status" value="1"/>
</dbReference>
<dbReference type="SUPFAM" id="SSF56219">
    <property type="entry name" value="DNase I-like"/>
    <property type="match status" value="1"/>
</dbReference>
<keyword evidence="5" id="KW-1185">Reference proteome</keyword>
<dbReference type="PROSITE" id="PS50879">
    <property type="entry name" value="RNASE_H_1"/>
    <property type="match status" value="1"/>
</dbReference>
<dbReference type="InterPro" id="IPR043502">
    <property type="entry name" value="DNA/RNA_pol_sf"/>
</dbReference>
<feature type="domain" description="Reverse transcriptase" evidence="2">
    <location>
        <begin position="527"/>
        <end position="797"/>
    </location>
</feature>
<comment type="caution">
    <text evidence="4">The sequence shown here is derived from an EMBL/GenBank/DDBJ whole genome shotgun (WGS) entry which is preliminary data.</text>
</comment>
<dbReference type="CDD" id="cd09276">
    <property type="entry name" value="Rnase_HI_RT_non_LTR"/>
    <property type="match status" value="1"/>
</dbReference>
<gene>
    <name evidence="4" type="ORF">V1264_007136</name>
</gene>
<dbReference type="InterPro" id="IPR036691">
    <property type="entry name" value="Endo/exonu/phosph_ase_sf"/>
</dbReference>
<dbReference type="PANTHER" id="PTHR36688:SF2">
    <property type="entry name" value="ENDONUCLEASE_EXONUCLEASE_PHOSPHATASE DOMAIN-CONTAINING PROTEIN"/>
    <property type="match status" value="1"/>
</dbReference>
<dbReference type="CDD" id="cd01650">
    <property type="entry name" value="RT_nLTR_like"/>
    <property type="match status" value="1"/>
</dbReference>
<protein>
    <recommendedName>
        <fullName evidence="6">RNA-directed DNA polymerase from transposon X-element</fullName>
    </recommendedName>
</protein>
<dbReference type="EMBL" id="JBAMIC010000019">
    <property type="protein sequence ID" value="KAK7093370.1"/>
    <property type="molecule type" value="Genomic_DNA"/>
</dbReference>
<reference evidence="4 5" key="1">
    <citation type="submission" date="2024-02" db="EMBL/GenBank/DDBJ databases">
        <title>Chromosome-scale genome assembly of the rough periwinkle Littorina saxatilis.</title>
        <authorList>
            <person name="De Jode A."/>
            <person name="Faria R."/>
            <person name="Formenti G."/>
            <person name="Sims Y."/>
            <person name="Smith T.P."/>
            <person name="Tracey A."/>
            <person name="Wood J.M.D."/>
            <person name="Zagrodzka Z.B."/>
            <person name="Johannesson K."/>
            <person name="Butlin R.K."/>
            <person name="Leder E.H."/>
        </authorList>
    </citation>
    <scope>NUCLEOTIDE SEQUENCE [LARGE SCALE GENOMIC DNA]</scope>
    <source>
        <strain evidence="4">Snail1</strain>
        <tissue evidence="4">Muscle</tissue>
    </source>
</reference>
<name>A0AAN9AVK3_9CAEN</name>
<dbReference type="Pfam" id="PF00078">
    <property type="entry name" value="RVT_1"/>
    <property type="match status" value="1"/>
</dbReference>
<dbReference type="InterPro" id="IPR036397">
    <property type="entry name" value="RNaseH_sf"/>
</dbReference>
<evidence type="ECO:0000259" key="3">
    <source>
        <dbReference type="PROSITE" id="PS50879"/>
    </source>
</evidence>
<feature type="domain" description="RNase H type-1" evidence="3">
    <location>
        <begin position="1009"/>
        <end position="1143"/>
    </location>
</feature>
<dbReference type="InterPro" id="IPR000477">
    <property type="entry name" value="RT_dom"/>
</dbReference>
<evidence type="ECO:0000256" key="1">
    <source>
        <dbReference type="SAM" id="MobiDB-lite"/>
    </source>
</evidence>
<dbReference type="PROSITE" id="PS50878">
    <property type="entry name" value="RT_POL"/>
    <property type="match status" value="1"/>
</dbReference>
<organism evidence="4 5">
    <name type="scientific">Littorina saxatilis</name>
    <dbReference type="NCBI Taxonomy" id="31220"/>
    <lineage>
        <taxon>Eukaryota</taxon>
        <taxon>Metazoa</taxon>
        <taxon>Spiralia</taxon>
        <taxon>Lophotrochozoa</taxon>
        <taxon>Mollusca</taxon>
        <taxon>Gastropoda</taxon>
        <taxon>Caenogastropoda</taxon>
        <taxon>Littorinimorpha</taxon>
        <taxon>Littorinoidea</taxon>
        <taxon>Littorinidae</taxon>
        <taxon>Littorina</taxon>
    </lineage>
</organism>
<dbReference type="AlphaFoldDB" id="A0AAN9AVK3"/>
<dbReference type="GO" id="GO:0006259">
    <property type="term" value="P:DNA metabolic process"/>
    <property type="evidence" value="ECO:0007669"/>
    <property type="project" value="UniProtKB-ARBA"/>
</dbReference>
<proteinExistence type="predicted"/>
<accession>A0AAN9AVK3</accession>
<dbReference type="GO" id="GO:0004523">
    <property type="term" value="F:RNA-DNA hybrid ribonuclease activity"/>
    <property type="evidence" value="ECO:0007669"/>
    <property type="project" value="InterPro"/>
</dbReference>
<dbReference type="Pfam" id="PF14529">
    <property type="entry name" value="Exo_endo_phos_2"/>
    <property type="match status" value="1"/>
</dbReference>
<evidence type="ECO:0000313" key="4">
    <source>
        <dbReference type="EMBL" id="KAK7093370.1"/>
    </source>
</evidence>
<dbReference type="InterPro" id="IPR012337">
    <property type="entry name" value="RNaseH-like_sf"/>
</dbReference>
<dbReference type="Pfam" id="PF00075">
    <property type="entry name" value="RNase_H"/>
    <property type="match status" value="1"/>
</dbReference>
<dbReference type="InterPro" id="IPR052560">
    <property type="entry name" value="RdDP_mobile_element"/>
</dbReference>
<evidence type="ECO:0000259" key="2">
    <source>
        <dbReference type="PROSITE" id="PS50878"/>
    </source>
</evidence>